<keyword evidence="3" id="KW-1185">Reference proteome</keyword>
<dbReference type="AlphaFoldDB" id="A0A9P0Z2N0"/>
<gene>
    <name evidence="2" type="ORF">CEURO_LOCUS9049</name>
</gene>
<feature type="compositionally biased region" description="Basic and acidic residues" evidence="1">
    <location>
        <begin position="27"/>
        <end position="40"/>
    </location>
</feature>
<sequence length="101" mass="11425">MLCHIRKFIRNSFLWSPTASAGWGGANKKEEVRERKKKESMVGGLGEENSRTDWGLGKKKKVRWGWGSLGEKKKAGGRENEIKQKKKAKCKTNNVDTTCTN</sequence>
<accession>A0A9P0Z2N0</accession>
<comment type="caution">
    <text evidence="2">The sequence shown here is derived from an EMBL/GenBank/DDBJ whole genome shotgun (WGS) entry which is preliminary data.</text>
</comment>
<evidence type="ECO:0000313" key="3">
    <source>
        <dbReference type="Proteomes" id="UP001152484"/>
    </source>
</evidence>
<organism evidence="2 3">
    <name type="scientific">Cuscuta europaea</name>
    <name type="common">European dodder</name>
    <dbReference type="NCBI Taxonomy" id="41803"/>
    <lineage>
        <taxon>Eukaryota</taxon>
        <taxon>Viridiplantae</taxon>
        <taxon>Streptophyta</taxon>
        <taxon>Embryophyta</taxon>
        <taxon>Tracheophyta</taxon>
        <taxon>Spermatophyta</taxon>
        <taxon>Magnoliopsida</taxon>
        <taxon>eudicotyledons</taxon>
        <taxon>Gunneridae</taxon>
        <taxon>Pentapetalae</taxon>
        <taxon>asterids</taxon>
        <taxon>lamiids</taxon>
        <taxon>Solanales</taxon>
        <taxon>Convolvulaceae</taxon>
        <taxon>Cuscuteae</taxon>
        <taxon>Cuscuta</taxon>
        <taxon>Cuscuta subgen. Cuscuta</taxon>
    </lineage>
</organism>
<dbReference type="EMBL" id="CAMAPE010000017">
    <property type="protein sequence ID" value="CAH9084538.1"/>
    <property type="molecule type" value="Genomic_DNA"/>
</dbReference>
<feature type="region of interest" description="Disordered" evidence="1">
    <location>
        <begin position="20"/>
        <end position="54"/>
    </location>
</feature>
<name>A0A9P0Z2N0_CUSEU</name>
<proteinExistence type="predicted"/>
<dbReference type="Proteomes" id="UP001152484">
    <property type="component" value="Unassembled WGS sequence"/>
</dbReference>
<protein>
    <submittedName>
        <fullName evidence="2">Uncharacterized protein</fullName>
    </submittedName>
</protein>
<reference evidence="2" key="1">
    <citation type="submission" date="2022-07" db="EMBL/GenBank/DDBJ databases">
        <authorList>
            <person name="Macas J."/>
            <person name="Novak P."/>
            <person name="Neumann P."/>
        </authorList>
    </citation>
    <scope>NUCLEOTIDE SEQUENCE</scope>
</reference>
<evidence type="ECO:0000313" key="2">
    <source>
        <dbReference type="EMBL" id="CAH9084538.1"/>
    </source>
</evidence>
<evidence type="ECO:0000256" key="1">
    <source>
        <dbReference type="SAM" id="MobiDB-lite"/>
    </source>
</evidence>